<keyword evidence="4" id="KW-0813">Transport</keyword>
<evidence type="ECO:0000256" key="11">
    <source>
        <dbReference type="SAM" id="Phobius"/>
    </source>
</evidence>
<evidence type="ECO:0000256" key="3">
    <source>
        <dbReference type="ARBA" id="ARBA00006670"/>
    </source>
</evidence>
<feature type="transmembrane region" description="Helical" evidence="11">
    <location>
        <begin position="178"/>
        <end position="195"/>
    </location>
</feature>
<protein>
    <submittedName>
        <fullName evidence="12">Uncharacterized protein</fullName>
    </submittedName>
</protein>
<feature type="transmembrane region" description="Helical" evidence="11">
    <location>
        <begin position="148"/>
        <end position="166"/>
    </location>
</feature>
<dbReference type="PANTHER" id="PTHR11706">
    <property type="entry name" value="SOLUTE CARRIER PROTEIN FAMILY 11 MEMBER"/>
    <property type="match status" value="1"/>
</dbReference>
<accession>A0A7J5ZI73</accession>
<feature type="transmembrane region" description="Helical" evidence="11">
    <location>
        <begin position="405"/>
        <end position="430"/>
    </location>
</feature>
<dbReference type="GO" id="GO:0005886">
    <property type="term" value="C:plasma membrane"/>
    <property type="evidence" value="ECO:0007669"/>
    <property type="project" value="TreeGrafter"/>
</dbReference>
<dbReference type="Pfam" id="PF01566">
    <property type="entry name" value="Nramp"/>
    <property type="match status" value="1"/>
</dbReference>
<dbReference type="GO" id="GO:0005381">
    <property type="term" value="F:iron ion transmembrane transporter activity"/>
    <property type="evidence" value="ECO:0007669"/>
    <property type="project" value="TreeGrafter"/>
</dbReference>
<comment type="subcellular location">
    <subcellularLocation>
        <location evidence="1">Late endosome membrane</location>
        <topology evidence="1">Multi-pass membrane protein</topology>
    </subcellularLocation>
    <subcellularLocation>
        <location evidence="2">Lysosome membrane</location>
        <topology evidence="2">Multi-pass membrane protein</topology>
    </subcellularLocation>
</comment>
<evidence type="ECO:0000256" key="6">
    <source>
        <dbReference type="ARBA" id="ARBA00022692"/>
    </source>
</evidence>
<dbReference type="PRINTS" id="PR00447">
    <property type="entry name" value="NATRESASSCMP"/>
</dbReference>
<dbReference type="AlphaFoldDB" id="A0A7J5ZI73"/>
<evidence type="ECO:0000313" key="13">
    <source>
        <dbReference type="Proteomes" id="UP000518266"/>
    </source>
</evidence>
<dbReference type="OrthoDB" id="409173at2759"/>
<feature type="transmembrane region" description="Helical" evidence="11">
    <location>
        <begin position="72"/>
        <end position="95"/>
    </location>
</feature>
<keyword evidence="5" id="KW-0410">Iron transport</keyword>
<comment type="similarity">
    <text evidence="3">Belongs to the NRAMP family.</text>
</comment>
<sequence>MPPSVPTDQEPEQNGGQDISAGDMEGEKSVVQTTHTHRGSAPSVFLQKQNNEPVSSTYFEQKVPVPEEDSELLWVLLAATIIGLLLQRLGARLGVVTGMHLAEVCNRQYRTVPRIILWLMVEIAIIGSDMQEVIGCAIAFNLLSSGRIPLWGGVLITIIDTFVFLFLDKYGLRKLEAFFGLLITVMAITFGYEYVTVGPDQGQLLKGMFVPGCEGCGPVQMTQAVGISRDVDRSNKKEVKEANKYYFIESTVALFISFLINVFVVAVFAEAFYERTNEEVYNVCNQTGSPHSHLFPLNNETLEVNLYKGWCSAVSLARRRSTSAGGSSQLGFLNLRWSRFARVFLTRSIAITPTLLVAIFQDVQHLTGMNDFLNVLQSMQLPFALIPILTFTSLPSLMNEFANGLVYKIGGGLVILVVCAINTYFVVVYVTELNSVWLYVLAAFLSIAYLTFVGYLVWLCLIALGVSCLDPSTRRGNDTRVLMETQPEFDP</sequence>
<evidence type="ECO:0000256" key="1">
    <source>
        <dbReference type="ARBA" id="ARBA00004107"/>
    </source>
</evidence>
<evidence type="ECO:0000313" key="12">
    <source>
        <dbReference type="EMBL" id="KAF3860851.1"/>
    </source>
</evidence>
<comment type="caution">
    <text evidence="12">The sequence shown here is derived from an EMBL/GenBank/DDBJ whole genome shotgun (WGS) entry which is preliminary data.</text>
</comment>
<gene>
    <name evidence="12" type="ORF">F7725_001106</name>
</gene>
<keyword evidence="5" id="KW-0406">Ion transport</keyword>
<evidence type="ECO:0000256" key="9">
    <source>
        <dbReference type="ARBA" id="ARBA00023228"/>
    </source>
</evidence>
<dbReference type="PANTHER" id="PTHR11706:SF33">
    <property type="entry name" value="NATURAL RESISTANCE-ASSOCIATED MACROPHAGE PROTEIN 2"/>
    <property type="match status" value="1"/>
</dbReference>
<dbReference type="GO" id="GO:0015086">
    <property type="term" value="F:cadmium ion transmembrane transporter activity"/>
    <property type="evidence" value="ECO:0007669"/>
    <property type="project" value="TreeGrafter"/>
</dbReference>
<name>A0A7J5ZI73_DISMA</name>
<dbReference type="NCBIfam" id="NF037982">
    <property type="entry name" value="Nramp_1"/>
    <property type="match status" value="1"/>
</dbReference>
<evidence type="ECO:0000256" key="8">
    <source>
        <dbReference type="ARBA" id="ARBA00023136"/>
    </source>
</evidence>
<dbReference type="NCBIfam" id="TIGR01197">
    <property type="entry name" value="nramp"/>
    <property type="match status" value="1"/>
</dbReference>
<keyword evidence="9" id="KW-0458">Lysosome</keyword>
<evidence type="ECO:0000256" key="4">
    <source>
        <dbReference type="ARBA" id="ARBA00022448"/>
    </source>
</evidence>
<dbReference type="GO" id="GO:0031902">
    <property type="term" value="C:late endosome membrane"/>
    <property type="evidence" value="ECO:0007669"/>
    <property type="project" value="UniProtKB-SubCell"/>
</dbReference>
<feature type="transmembrane region" description="Helical" evidence="11">
    <location>
        <begin position="436"/>
        <end position="466"/>
    </location>
</feature>
<keyword evidence="13" id="KW-1185">Reference proteome</keyword>
<keyword evidence="5" id="KW-0408">Iron</keyword>
<keyword evidence="8 11" id="KW-0472">Membrane</keyword>
<feature type="region of interest" description="Disordered" evidence="10">
    <location>
        <begin position="1"/>
        <end position="43"/>
    </location>
</feature>
<evidence type="ECO:0000256" key="7">
    <source>
        <dbReference type="ARBA" id="ARBA00022989"/>
    </source>
</evidence>
<feature type="transmembrane region" description="Helical" evidence="11">
    <location>
        <begin position="380"/>
        <end position="398"/>
    </location>
</feature>
<keyword evidence="7 11" id="KW-1133">Transmembrane helix</keyword>
<evidence type="ECO:0000256" key="2">
    <source>
        <dbReference type="ARBA" id="ARBA00004155"/>
    </source>
</evidence>
<dbReference type="GO" id="GO:0005384">
    <property type="term" value="F:manganese ion transmembrane transporter activity"/>
    <property type="evidence" value="ECO:0007669"/>
    <property type="project" value="TreeGrafter"/>
</dbReference>
<feature type="transmembrane region" description="Helical" evidence="11">
    <location>
        <begin position="340"/>
        <end position="360"/>
    </location>
</feature>
<feature type="transmembrane region" description="Helical" evidence="11">
    <location>
        <begin position="245"/>
        <end position="269"/>
    </location>
</feature>
<evidence type="ECO:0000256" key="5">
    <source>
        <dbReference type="ARBA" id="ARBA00022496"/>
    </source>
</evidence>
<dbReference type="EMBL" id="JAAKFY010000002">
    <property type="protein sequence ID" value="KAF3860851.1"/>
    <property type="molecule type" value="Genomic_DNA"/>
</dbReference>
<keyword evidence="6 11" id="KW-0812">Transmembrane</keyword>
<evidence type="ECO:0000256" key="10">
    <source>
        <dbReference type="SAM" id="MobiDB-lite"/>
    </source>
</evidence>
<dbReference type="GO" id="GO:0005765">
    <property type="term" value="C:lysosomal membrane"/>
    <property type="evidence" value="ECO:0007669"/>
    <property type="project" value="UniProtKB-SubCell"/>
</dbReference>
<proteinExistence type="inferred from homology"/>
<dbReference type="Proteomes" id="UP000518266">
    <property type="component" value="Unassembled WGS sequence"/>
</dbReference>
<dbReference type="InterPro" id="IPR001046">
    <property type="entry name" value="NRAMP_fam"/>
</dbReference>
<feature type="transmembrane region" description="Helical" evidence="11">
    <location>
        <begin position="116"/>
        <end position="142"/>
    </location>
</feature>
<organism evidence="12 13">
    <name type="scientific">Dissostichus mawsoni</name>
    <name type="common">Antarctic cod</name>
    <dbReference type="NCBI Taxonomy" id="36200"/>
    <lineage>
        <taxon>Eukaryota</taxon>
        <taxon>Metazoa</taxon>
        <taxon>Chordata</taxon>
        <taxon>Craniata</taxon>
        <taxon>Vertebrata</taxon>
        <taxon>Euteleostomi</taxon>
        <taxon>Actinopterygii</taxon>
        <taxon>Neopterygii</taxon>
        <taxon>Teleostei</taxon>
        <taxon>Neoteleostei</taxon>
        <taxon>Acanthomorphata</taxon>
        <taxon>Eupercaria</taxon>
        <taxon>Perciformes</taxon>
        <taxon>Notothenioidei</taxon>
        <taxon>Nototheniidae</taxon>
        <taxon>Dissostichus</taxon>
    </lineage>
</organism>
<reference evidence="12 13" key="1">
    <citation type="submission" date="2020-03" db="EMBL/GenBank/DDBJ databases">
        <title>Dissostichus mawsoni Genome sequencing and assembly.</title>
        <authorList>
            <person name="Park H."/>
        </authorList>
    </citation>
    <scope>NUCLEOTIDE SEQUENCE [LARGE SCALE GENOMIC DNA]</scope>
    <source>
        <strain evidence="12">DM0001</strain>
        <tissue evidence="12">Muscle</tissue>
    </source>
</reference>